<keyword evidence="2" id="KW-1185">Reference proteome</keyword>
<reference evidence="2" key="1">
    <citation type="journal article" date="2011" name="Nat. Commun.">
        <title>Effector diversification within compartments of the Leptosphaeria maculans genome affected by Repeat-Induced Point mutations.</title>
        <authorList>
            <person name="Rouxel T."/>
            <person name="Grandaubert J."/>
            <person name="Hane J.K."/>
            <person name="Hoede C."/>
            <person name="van de Wouw A.P."/>
            <person name="Couloux A."/>
            <person name="Dominguez V."/>
            <person name="Anthouard V."/>
            <person name="Bally P."/>
            <person name="Bourras S."/>
            <person name="Cozijnsen A.J."/>
            <person name="Ciuffetti L.M."/>
            <person name="Degrave A."/>
            <person name="Dilmaghani A."/>
            <person name="Duret L."/>
            <person name="Fudal I."/>
            <person name="Goodwin S.B."/>
            <person name="Gout L."/>
            <person name="Glaser N."/>
            <person name="Linglin J."/>
            <person name="Kema G.H.J."/>
            <person name="Lapalu N."/>
            <person name="Lawrence C.B."/>
            <person name="May K."/>
            <person name="Meyer M."/>
            <person name="Ollivier B."/>
            <person name="Poulain J."/>
            <person name="Schoch C.L."/>
            <person name="Simon A."/>
            <person name="Spatafora J.W."/>
            <person name="Stachowiak A."/>
            <person name="Turgeon B.G."/>
            <person name="Tyler B.M."/>
            <person name="Vincent D."/>
            <person name="Weissenbach J."/>
            <person name="Amselem J."/>
            <person name="Quesneville H."/>
            <person name="Oliver R.P."/>
            <person name="Wincker P."/>
            <person name="Balesdent M.-H."/>
            <person name="Howlett B.J."/>
        </authorList>
    </citation>
    <scope>NUCLEOTIDE SEQUENCE [LARGE SCALE GENOMIC DNA]</scope>
    <source>
        <strain evidence="2">JN3 / isolate v23.1.3 / race Av1-4-5-6-7-8</strain>
    </source>
</reference>
<proteinExistence type="predicted"/>
<dbReference type="EMBL" id="FP929139">
    <property type="protein sequence ID" value="CBY02039.1"/>
    <property type="molecule type" value="Genomic_DNA"/>
</dbReference>
<gene>
    <name evidence="1" type="ORF">LEMA_uP008260.1</name>
</gene>
<sequence length="38" mass="4189">MGPLRLIEDFNAWATQVSVYLVCEAAEASELCAQVCWA</sequence>
<dbReference type="AlphaFoldDB" id="E5AFQ0"/>
<evidence type="ECO:0000313" key="1">
    <source>
        <dbReference type="EMBL" id="CBY02039.1"/>
    </source>
</evidence>
<dbReference type="InParanoid" id="E5AFQ0"/>
<dbReference type="HOGENOM" id="CLU_3335739_0_0_1"/>
<dbReference type="Proteomes" id="UP000002668">
    <property type="component" value="Genome"/>
</dbReference>
<name>E5AFQ0_LEPMJ</name>
<dbReference type="VEuPathDB" id="FungiDB:LEMA_uP008260.1"/>
<protein>
    <submittedName>
        <fullName evidence="1">Predicted protein</fullName>
    </submittedName>
</protein>
<organism evidence="1 2">
    <name type="scientific">Leptosphaeria maculans (strain JN3 / isolate v23.1.3 / race Av1-4-5-6-7-8)</name>
    <name type="common">Blackleg fungus</name>
    <name type="synonym">Phoma lingam</name>
    <dbReference type="NCBI Taxonomy" id="985895"/>
    <lineage>
        <taxon>Eukaryota</taxon>
        <taxon>Fungi</taxon>
        <taxon>Dikarya</taxon>
        <taxon>Ascomycota</taxon>
        <taxon>Pezizomycotina</taxon>
        <taxon>Dothideomycetes</taxon>
        <taxon>Pleosporomycetidae</taxon>
        <taxon>Pleosporales</taxon>
        <taxon>Pleosporineae</taxon>
        <taxon>Leptosphaeriaceae</taxon>
        <taxon>Plenodomus</taxon>
        <taxon>Plenodomus lingam/Leptosphaeria maculans species complex</taxon>
    </lineage>
</organism>
<accession>E5AFQ0</accession>
<evidence type="ECO:0000313" key="2">
    <source>
        <dbReference type="Proteomes" id="UP000002668"/>
    </source>
</evidence>